<evidence type="ECO:0000256" key="2">
    <source>
        <dbReference type="ARBA" id="ARBA00023098"/>
    </source>
</evidence>
<evidence type="ECO:0000313" key="6">
    <source>
        <dbReference type="EMBL" id="BAV43682.1"/>
    </source>
</evidence>
<dbReference type="SUPFAM" id="SSF52096">
    <property type="entry name" value="ClpP/crotonase"/>
    <property type="match status" value="1"/>
</dbReference>
<dbReference type="Pfam" id="PF00378">
    <property type="entry name" value="ECH_1"/>
    <property type="match status" value="1"/>
</dbReference>
<evidence type="ECO:0000256" key="5">
    <source>
        <dbReference type="ARBA" id="ARBA00023717"/>
    </source>
</evidence>
<dbReference type="PANTHER" id="PTHR11941:SF54">
    <property type="entry name" value="ENOYL-COA HYDRATASE, MITOCHONDRIAL"/>
    <property type="match status" value="1"/>
</dbReference>
<protein>
    <submittedName>
        <fullName evidence="6">Enoyl-CoA hydratase</fullName>
    </submittedName>
</protein>
<dbReference type="PANTHER" id="PTHR11941">
    <property type="entry name" value="ENOYL-COA HYDRATASE-RELATED"/>
    <property type="match status" value="1"/>
</dbReference>
<dbReference type="Gene3D" id="1.10.12.10">
    <property type="entry name" value="Lyase 2-enoyl-coa Hydratase, Chain A, domain 2"/>
    <property type="match status" value="1"/>
</dbReference>
<comment type="catalytic activity">
    <reaction evidence="4">
        <text>a (3S)-3-hydroxyacyl-CoA = a (2E)-enoyl-CoA + H2O</text>
        <dbReference type="Rhea" id="RHEA:16105"/>
        <dbReference type="ChEBI" id="CHEBI:15377"/>
        <dbReference type="ChEBI" id="CHEBI:57318"/>
        <dbReference type="ChEBI" id="CHEBI:58856"/>
        <dbReference type="EC" id="4.2.1.17"/>
    </reaction>
</comment>
<dbReference type="InterPro" id="IPR014748">
    <property type="entry name" value="Enoyl-CoA_hydra_C"/>
</dbReference>
<dbReference type="Proteomes" id="UP000218067">
    <property type="component" value="Chromosome"/>
</dbReference>
<evidence type="ECO:0000256" key="1">
    <source>
        <dbReference type="ARBA" id="ARBA00005254"/>
    </source>
</evidence>
<evidence type="ECO:0000256" key="4">
    <source>
        <dbReference type="ARBA" id="ARBA00023709"/>
    </source>
</evidence>
<accession>A0A1B4Y9G1</accession>
<sequence>MTTMDEPLRYEKLDGGVAIVTNTDAPRKRMGLAYVERLSEVVDDIAADDEIRAFVITADGLENFSVGMNLKELPTGIQAAGSVDAFFDRRLDLIQRIENMGKPSVATLFGHCLGAGLELPLGCTFRLAAEEGASIGLPELHLGSTPAWGGSARLAKTVGRQHALGMVLRAKTVTGPQAHAIGLVDEVWPLDELKDRATQLALELAGQPALAVRAMLGAFHDCEHRTLDDLLAAERRAIHATLSSDDAREGMMAFLEKRPPVFNRPKRPR</sequence>
<evidence type="ECO:0000256" key="3">
    <source>
        <dbReference type="ARBA" id="ARBA00023239"/>
    </source>
</evidence>
<dbReference type="AlphaFoldDB" id="A0A1B4Y9G1"/>
<proteinExistence type="inferred from homology"/>
<dbReference type="Gene3D" id="3.90.226.10">
    <property type="entry name" value="2-enoyl-CoA Hydratase, Chain A, domain 1"/>
    <property type="match status" value="1"/>
</dbReference>
<dbReference type="CDD" id="cd06558">
    <property type="entry name" value="crotonase-like"/>
    <property type="match status" value="1"/>
</dbReference>
<dbReference type="GO" id="GO:0006635">
    <property type="term" value="P:fatty acid beta-oxidation"/>
    <property type="evidence" value="ECO:0007669"/>
    <property type="project" value="TreeGrafter"/>
</dbReference>
<dbReference type="GO" id="GO:0004300">
    <property type="term" value="F:enoyl-CoA hydratase activity"/>
    <property type="evidence" value="ECO:0007669"/>
    <property type="project" value="UniProtKB-EC"/>
</dbReference>
<evidence type="ECO:0000313" key="7">
    <source>
        <dbReference type="Proteomes" id="UP000218067"/>
    </source>
</evidence>
<dbReference type="InterPro" id="IPR029045">
    <property type="entry name" value="ClpP/crotonase-like_dom_sf"/>
</dbReference>
<keyword evidence="3" id="KW-0456">Lyase</keyword>
<reference evidence="6 7" key="1">
    <citation type="submission" date="2016-08" db="EMBL/GenBank/DDBJ databases">
        <title>Complete genome sequence of Mycobacterium shinshuense, a subspecies of M. ulcerans.</title>
        <authorList>
            <person name="Yoshida M."/>
            <person name="Ogura Y."/>
            <person name="Hayashi T."/>
            <person name="Hoshino Y."/>
        </authorList>
    </citation>
    <scope>NUCLEOTIDE SEQUENCE [LARGE SCALE GENOMIC DNA]</scope>
    <source>
        <strain evidence="7">ATCC 33728</strain>
    </source>
</reference>
<keyword evidence="2" id="KW-0443">Lipid metabolism</keyword>
<comment type="catalytic activity">
    <reaction evidence="5">
        <text>a 4-saturated-(3S)-3-hydroxyacyl-CoA = a (3E)-enoyl-CoA + H2O</text>
        <dbReference type="Rhea" id="RHEA:20724"/>
        <dbReference type="ChEBI" id="CHEBI:15377"/>
        <dbReference type="ChEBI" id="CHEBI:58521"/>
        <dbReference type="ChEBI" id="CHEBI:137480"/>
        <dbReference type="EC" id="4.2.1.17"/>
    </reaction>
</comment>
<dbReference type="InterPro" id="IPR001753">
    <property type="entry name" value="Enoyl-CoA_hydra/iso"/>
</dbReference>
<dbReference type="EMBL" id="AP017624">
    <property type="protein sequence ID" value="BAV43682.1"/>
    <property type="molecule type" value="Genomic_DNA"/>
</dbReference>
<name>A0A1B4Y9G1_MYCUL</name>
<comment type="similarity">
    <text evidence="1">Belongs to the enoyl-CoA hydratase/isomerase family.</text>
</comment>
<gene>
    <name evidence="6" type="primary">echA8_7</name>
    <name evidence="6" type="ORF">SHTP_4818</name>
</gene>
<organism evidence="6 7">
    <name type="scientific">Mycobacterium ulcerans subsp. shinshuense</name>
    <dbReference type="NCBI Taxonomy" id="1124626"/>
    <lineage>
        <taxon>Bacteria</taxon>
        <taxon>Bacillati</taxon>
        <taxon>Actinomycetota</taxon>
        <taxon>Actinomycetes</taxon>
        <taxon>Mycobacteriales</taxon>
        <taxon>Mycobacteriaceae</taxon>
        <taxon>Mycobacterium</taxon>
        <taxon>Mycobacterium ulcerans group</taxon>
    </lineage>
</organism>